<organism evidence="1">
    <name type="scientific">marine sediment metagenome</name>
    <dbReference type="NCBI Taxonomy" id="412755"/>
    <lineage>
        <taxon>unclassified sequences</taxon>
        <taxon>metagenomes</taxon>
        <taxon>ecological metagenomes</taxon>
    </lineage>
</organism>
<accession>A0A0F9TTV9</accession>
<reference evidence="1" key="1">
    <citation type="journal article" date="2015" name="Nature">
        <title>Complex archaea that bridge the gap between prokaryotes and eukaryotes.</title>
        <authorList>
            <person name="Spang A."/>
            <person name="Saw J.H."/>
            <person name="Jorgensen S.L."/>
            <person name="Zaremba-Niedzwiedzka K."/>
            <person name="Martijn J."/>
            <person name="Lind A.E."/>
            <person name="van Eijk R."/>
            <person name="Schleper C."/>
            <person name="Guy L."/>
            <person name="Ettema T.J."/>
        </authorList>
    </citation>
    <scope>NUCLEOTIDE SEQUENCE</scope>
</reference>
<evidence type="ECO:0000313" key="1">
    <source>
        <dbReference type="EMBL" id="KKN84485.1"/>
    </source>
</evidence>
<dbReference type="EMBL" id="LAZR01000171">
    <property type="protein sequence ID" value="KKN84485.1"/>
    <property type="molecule type" value="Genomic_DNA"/>
</dbReference>
<comment type="caution">
    <text evidence="1">The sequence shown here is derived from an EMBL/GenBank/DDBJ whole genome shotgun (WGS) entry which is preliminary data.</text>
</comment>
<proteinExistence type="predicted"/>
<protein>
    <submittedName>
        <fullName evidence="1">Uncharacterized protein</fullName>
    </submittedName>
</protein>
<gene>
    <name evidence="1" type="ORF">LCGC14_0289470</name>
</gene>
<name>A0A0F9TTV9_9ZZZZ</name>
<dbReference type="AlphaFoldDB" id="A0A0F9TTV9"/>
<sequence>MPIRPRPKSAFPVSDTATSFDVTLAVPATAEPLVAVPGGDKGRILSLINEGPGSVALAFDAVATVSDFLLEEGDGYDEHDLEISSEISFINVTPAVSPRVRGVLWSGG</sequence>